<protein>
    <recommendedName>
        <fullName evidence="9">Pyrrolidone-carboxylate peptidase</fullName>
        <ecNumber evidence="9">3.4.19.3</ecNumber>
    </recommendedName>
    <alternativeName>
        <fullName evidence="9">5-oxoprolyl-peptidase</fullName>
    </alternativeName>
    <alternativeName>
        <fullName evidence="9">Pyroglutamyl-peptidase I</fullName>
        <shortName evidence="9">PGP-I</shortName>
        <shortName evidence="9">Pyrase</shortName>
    </alternativeName>
</protein>
<comment type="subunit">
    <text evidence="9">Homotetramer.</text>
</comment>
<evidence type="ECO:0000256" key="4">
    <source>
        <dbReference type="ARBA" id="ARBA00006641"/>
    </source>
</evidence>
<keyword evidence="13" id="KW-1185">Reference proteome</keyword>
<dbReference type="PANTHER" id="PTHR23402">
    <property type="entry name" value="PROTEASE FAMILY C15 PYROGLUTAMYL-PEPTIDASE I-RELATED"/>
    <property type="match status" value="1"/>
</dbReference>
<keyword evidence="7 9" id="KW-0378">Hydrolase</keyword>
<dbReference type="EMBL" id="RBZU01000003">
    <property type="protein sequence ID" value="RKP56633.1"/>
    <property type="molecule type" value="Genomic_DNA"/>
</dbReference>
<evidence type="ECO:0000256" key="10">
    <source>
        <dbReference type="PROSITE-ProRule" id="PRU10076"/>
    </source>
</evidence>
<dbReference type="RefSeq" id="WP_121085820.1">
    <property type="nucleotide sequence ID" value="NZ_RBZU01000003.1"/>
</dbReference>
<comment type="catalytic activity">
    <reaction evidence="1 9 10">
        <text>Release of an N-terminal pyroglutamyl group from a polypeptide, the second amino acid generally not being Pro.</text>
        <dbReference type="EC" id="3.4.19.3"/>
    </reaction>
</comment>
<evidence type="ECO:0000256" key="3">
    <source>
        <dbReference type="ARBA" id="ARBA00004496"/>
    </source>
</evidence>
<keyword evidence="8 9" id="KW-0788">Thiol protease</keyword>
<comment type="function">
    <text evidence="2 9">Removes 5-oxoproline from various penultimate amino acid residues except L-proline.</text>
</comment>
<dbReference type="PROSITE" id="PS01334">
    <property type="entry name" value="PYRASE_CYS"/>
    <property type="match status" value="1"/>
</dbReference>
<evidence type="ECO:0000256" key="2">
    <source>
        <dbReference type="ARBA" id="ARBA00002280"/>
    </source>
</evidence>
<dbReference type="PANTHER" id="PTHR23402:SF1">
    <property type="entry name" value="PYROGLUTAMYL-PEPTIDASE I"/>
    <property type="match status" value="1"/>
</dbReference>
<proteinExistence type="inferred from homology"/>
<keyword evidence="5 9" id="KW-0963">Cytoplasm</keyword>
<dbReference type="Gene3D" id="3.40.630.20">
    <property type="entry name" value="Peptidase C15, pyroglutamyl peptidase I-like"/>
    <property type="match status" value="1"/>
</dbReference>
<dbReference type="CDD" id="cd00501">
    <property type="entry name" value="Peptidase_C15"/>
    <property type="match status" value="1"/>
</dbReference>
<dbReference type="InterPro" id="IPR036440">
    <property type="entry name" value="Peptidase_C15-like_sf"/>
</dbReference>
<evidence type="ECO:0000313" key="12">
    <source>
        <dbReference type="EMBL" id="RKP56633.1"/>
    </source>
</evidence>
<feature type="active site" evidence="9 10">
    <location>
        <position position="80"/>
    </location>
</feature>
<comment type="similarity">
    <text evidence="4 9">Belongs to the peptidase C15 family.</text>
</comment>
<dbReference type="PIRSF" id="PIRSF015592">
    <property type="entry name" value="Prld-crbxl_pptds"/>
    <property type="match status" value="1"/>
</dbReference>
<dbReference type="Proteomes" id="UP000270342">
    <property type="component" value="Unassembled WGS sequence"/>
</dbReference>
<evidence type="ECO:0000256" key="7">
    <source>
        <dbReference type="ARBA" id="ARBA00022801"/>
    </source>
</evidence>
<evidence type="ECO:0000256" key="11">
    <source>
        <dbReference type="PROSITE-ProRule" id="PRU10077"/>
    </source>
</evidence>
<dbReference type="EC" id="3.4.19.3" evidence="9"/>
<feature type="active site" evidence="9">
    <location>
        <position position="167"/>
    </location>
</feature>
<dbReference type="SUPFAM" id="SSF53182">
    <property type="entry name" value="Pyrrolidone carboxyl peptidase (pyroglutamate aminopeptidase)"/>
    <property type="match status" value="1"/>
</dbReference>
<dbReference type="GO" id="GO:0005829">
    <property type="term" value="C:cytosol"/>
    <property type="evidence" value="ECO:0007669"/>
    <property type="project" value="InterPro"/>
</dbReference>
<sequence length="215" mass="22426">MKTILITGFEPFGDDAVNPSWEAALRVDGERMGDATIVARRLPCVVGTVQAALIAAIEETNPDVVIGVGLAAGRADISIERIAINIVDARIPDNAGHQPIDEPVIEEGPAAYFSALPIKAIARDLREAGIPASISQTAGTYVCNAMFYALRHYIATARPALRGGFVHVPLSTEMAARYPGQPTLPLDTLAAALRVMAATVATASGDIKLGAGTIA</sequence>
<comment type="caution">
    <text evidence="12">The sequence shown here is derived from an EMBL/GenBank/DDBJ whole genome shotgun (WGS) entry which is preliminary data.</text>
</comment>
<dbReference type="PROSITE" id="PS01333">
    <property type="entry name" value="PYRASE_GLU"/>
    <property type="match status" value="1"/>
</dbReference>
<evidence type="ECO:0000256" key="6">
    <source>
        <dbReference type="ARBA" id="ARBA00022670"/>
    </source>
</evidence>
<evidence type="ECO:0000256" key="8">
    <source>
        <dbReference type="ARBA" id="ARBA00022807"/>
    </source>
</evidence>
<dbReference type="AlphaFoldDB" id="A0A494Y545"/>
<feature type="active site" evidence="9 11">
    <location>
        <position position="143"/>
    </location>
</feature>
<accession>A0A494Y545</accession>
<dbReference type="NCBIfam" id="NF009676">
    <property type="entry name" value="PRK13197.1"/>
    <property type="match status" value="1"/>
</dbReference>
<dbReference type="InterPro" id="IPR016125">
    <property type="entry name" value="Peptidase_C15-like"/>
</dbReference>
<reference evidence="12 13" key="1">
    <citation type="submission" date="2018-10" db="EMBL/GenBank/DDBJ databases">
        <title>Robbsia sp. DHC34, isolated from soil.</title>
        <authorList>
            <person name="Gao Z.-H."/>
            <person name="Qiu L.-H."/>
        </authorList>
    </citation>
    <scope>NUCLEOTIDE SEQUENCE [LARGE SCALE GENOMIC DNA]</scope>
    <source>
        <strain evidence="12 13">DHC34</strain>
    </source>
</reference>
<dbReference type="Pfam" id="PF01470">
    <property type="entry name" value="Peptidase_C15"/>
    <property type="match status" value="1"/>
</dbReference>
<dbReference type="InterPro" id="IPR033694">
    <property type="entry name" value="PGPEP1_Cys_AS"/>
</dbReference>
<dbReference type="HAMAP" id="MF_00417">
    <property type="entry name" value="Pyrrolid_peptidase"/>
    <property type="match status" value="1"/>
</dbReference>
<dbReference type="InterPro" id="IPR000816">
    <property type="entry name" value="Peptidase_C15"/>
</dbReference>
<dbReference type="GO" id="GO:0016920">
    <property type="term" value="F:pyroglutamyl-peptidase activity"/>
    <property type="evidence" value="ECO:0007669"/>
    <property type="project" value="UniProtKB-UniRule"/>
</dbReference>
<comment type="subcellular location">
    <subcellularLocation>
        <location evidence="3 9">Cytoplasm</location>
    </subcellularLocation>
</comment>
<dbReference type="NCBIfam" id="TIGR00504">
    <property type="entry name" value="pyro_pdase"/>
    <property type="match status" value="1"/>
</dbReference>
<evidence type="ECO:0000313" key="13">
    <source>
        <dbReference type="Proteomes" id="UP000270342"/>
    </source>
</evidence>
<dbReference type="PRINTS" id="PR00706">
    <property type="entry name" value="PYROGLUPTASE"/>
</dbReference>
<gene>
    <name evidence="9 12" type="primary">pcp</name>
    <name evidence="12" type="ORF">D7S86_09765</name>
</gene>
<evidence type="ECO:0000256" key="1">
    <source>
        <dbReference type="ARBA" id="ARBA00001770"/>
    </source>
</evidence>
<dbReference type="InterPro" id="IPR029762">
    <property type="entry name" value="PGP-I_bact-type"/>
</dbReference>
<dbReference type="FunFam" id="3.40.630.20:FF:000001">
    <property type="entry name" value="Pyrrolidone-carboxylate peptidase"/>
    <property type="match status" value="1"/>
</dbReference>
<dbReference type="GO" id="GO:0006508">
    <property type="term" value="P:proteolysis"/>
    <property type="evidence" value="ECO:0007669"/>
    <property type="project" value="UniProtKB-KW"/>
</dbReference>
<dbReference type="InterPro" id="IPR033693">
    <property type="entry name" value="PGPEP1_Glu_AS"/>
</dbReference>
<dbReference type="OrthoDB" id="9779738at2"/>
<evidence type="ECO:0000256" key="5">
    <source>
        <dbReference type="ARBA" id="ARBA00022490"/>
    </source>
</evidence>
<evidence type="ECO:0000256" key="9">
    <source>
        <dbReference type="HAMAP-Rule" id="MF_00417"/>
    </source>
</evidence>
<name>A0A494Y545_9BURK</name>
<organism evidence="12 13">
    <name type="scientific">Pararobbsia silviterrae</name>
    <dbReference type="NCBI Taxonomy" id="1792498"/>
    <lineage>
        <taxon>Bacteria</taxon>
        <taxon>Pseudomonadati</taxon>
        <taxon>Pseudomonadota</taxon>
        <taxon>Betaproteobacteria</taxon>
        <taxon>Burkholderiales</taxon>
        <taxon>Burkholderiaceae</taxon>
        <taxon>Pararobbsia</taxon>
    </lineage>
</organism>
<keyword evidence="6 9" id="KW-0645">Protease</keyword>